<evidence type="ECO:0000256" key="2">
    <source>
        <dbReference type="ARBA" id="ARBA00022723"/>
    </source>
</evidence>
<sequence length="487" mass="54331">MIMSMDNASNNNTTATELARILPTFQGLLWRIRCILHILNLIAKAIFAHFTKVAKRTKTADSSNSHPDLDDIVEGDDLEDLELNNAAVADEEDEQSTVLTAQLIHNTGVVKSIRARAIAEMATRGVQITATTQKCAEGIIPKVSGLARRVHDSSSVLKPEFEHLVMSTPDINTNKTVLSRRVATRWNSEYGCLDDHITLRRPVEALTGQTKHKLGAYRLTEAQWSLSNELRNLLKIFLAATLAFSRKETPLVHELVELLEDIIRSLRLARDSISSPKGKPISPIIRIAAHSGILVAEKYFKLFGECEVYAIAIVMSPEKKLQWFGSRGWSQEEITQVTEHVLKRWSESYVHLPTAAQASSVFIALTPVNLDDPKEEDWSAFATTQHLNTHQATPLMPDEILAYLQAPIVSKEELDACGGVVKDWDSKKEIWPRLYRIASDFLSAPASSVDVEFHEAVSAIESAMRGEEDHLTKVDTIGIKVYKKIII</sequence>
<accession>A0A6A4GDN0</accession>
<evidence type="ECO:0000256" key="4">
    <source>
        <dbReference type="ARBA" id="ARBA00022833"/>
    </source>
</evidence>
<reference evidence="6" key="1">
    <citation type="journal article" date="2019" name="Environ. Microbiol.">
        <title>Fungal ecological strategies reflected in gene transcription - a case study of two litter decomposers.</title>
        <authorList>
            <person name="Barbi F."/>
            <person name="Kohler A."/>
            <person name="Barry K."/>
            <person name="Baskaran P."/>
            <person name="Daum C."/>
            <person name="Fauchery L."/>
            <person name="Ihrmark K."/>
            <person name="Kuo A."/>
            <person name="LaButti K."/>
            <person name="Lipzen A."/>
            <person name="Morin E."/>
            <person name="Grigoriev I.V."/>
            <person name="Henrissat B."/>
            <person name="Lindahl B."/>
            <person name="Martin F."/>
        </authorList>
    </citation>
    <scope>NUCLEOTIDE SEQUENCE</scope>
    <source>
        <strain evidence="6">JB14</strain>
    </source>
</reference>
<dbReference type="PANTHER" id="PTHR46481">
    <property type="entry name" value="ZINC FINGER BED DOMAIN-CONTAINING PROTEIN 4"/>
    <property type="match status" value="1"/>
</dbReference>
<dbReference type="EMBL" id="ML770372">
    <property type="protein sequence ID" value="KAE9383659.1"/>
    <property type="molecule type" value="Genomic_DNA"/>
</dbReference>
<feature type="non-terminal residue" evidence="6">
    <location>
        <position position="487"/>
    </location>
</feature>
<evidence type="ECO:0000313" key="7">
    <source>
        <dbReference type="Proteomes" id="UP000799118"/>
    </source>
</evidence>
<comment type="subcellular location">
    <subcellularLocation>
        <location evidence="1">Nucleus</location>
    </subcellularLocation>
</comment>
<dbReference type="Proteomes" id="UP000799118">
    <property type="component" value="Unassembled WGS sequence"/>
</dbReference>
<evidence type="ECO:0000256" key="3">
    <source>
        <dbReference type="ARBA" id="ARBA00022771"/>
    </source>
</evidence>
<evidence type="ECO:0000313" key="6">
    <source>
        <dbReference type="EMBL" id="KAE9383659.1"/>
    </source>
</evidence>
<dbReference type="SUPFAM" id="SSF53098">
    <property type="entry name" value="Ribonuclease H-like"/>
    <property type="match status" value="1"/>
</dbReference>
<keyword evidence="3" id="KW-0863">Zinc-finger</keyword>
<evidence type="ECO:0000256" key="5">
    <source>
        <dbReference type="ARBA" id="ARBA00023242"/>
    </source>
</evidence>
<keyword evidence="4" id="KW-0862">Zinc</keyword>
<evidence type="ECO:0008006" key="8">
    <source>
        <dbReference type="Google" id="ProtNLM"/>
    </source>
</evidence>
<dbReference type="GO" id="GO:0008270">
    <property type="term" value="F:zinc ion binding"/>
    <property type="evidence" value="ECO:0007669"/>
    <property type="project" value="UniProtKB-KW"/>
</dbReference>
<proteinExistence type="predicted"/>
<dbReference type="GO" id="GO:0005634">
    <property type="term" value="C:nucleus"/>
    <property type="evidence" value="ECO:0007669"/>
    <property type="project" value="UniProtKB-SubCell"/>
</dbReference>
<dbReference type="AlphaFoldDB" id="A0A6A4GDN0"/>
<protein>
    <recommendedName>
        <fullName evidence="8">HAT C-terminal dimerisation domain-containing protein</fullName>
    </recommendedName>
</protein>
<dbReference type="InterPro" id="IPR012337">
    <property type="entry name" value="RNaseH-like_sf"/>
</dbReference>
<name>A0A6A4GDN0_9AGAR</name>
<dbReference type="PANTHER" id="PTHR46481:SF10">
    <property type="entry name" value="ZINC FINGER BED DOMAIN-CONTAINING PROTEIN 39"/>
    <property type="match status" value="1"/>
</dbReference>
<gene>
    <name evidence="6" type="ORF">BT96DRAFT_892770</name>
</gene>
<dbReference type="OrthoDB" id="3251057at2759"/>
<keyword evidence="2" id="KW-0479">Metal-binding</keyword>
<evidence type="ECO:0000256" key="1">
    <source>
        <dbReference type="ARBA" id="ARBA00004123"/>
    </source>
</evidence>
<keyword evidence="7" id="KW-1185">Reference proteome</keyword>
<organism evidence="6 7">
    <name type="scientific">Gymnopus androsaceus JB14</name>
    <dbReference type="NCBI Taxonomy" id="1447944"/>
    <lineage>
        <taxon>Eukaryota</taxon>
        <taxon>Fungi</taxon>
        <taxon>Dikarya</taxon>
        <taxon>Basidiomycota</taxon>
        <taxon>Agaricomycotina</taxon>
        <taxon>Agaricomycetes</taxon>
        <taxon>Agaricomycetidae</taxon>
        <taxon>Agaricales</taxon>
        <taxon>Marasmiineae</taxon>
        <taxon>Omphalotaceae</taxon>
        <taxon>Gymnopus</taxon>
    </lineage>
</organism>
<keyword evidence="5" id="KW-0539">Nucleus</keyword>
<dbReference type="InterPro" id="IPR052035">
    <property type="entry name" value="ZnF_BED_domain_contain"/>
</dbReference>